<feature type="region of interest" description="Disordered" evidence="1">
    <location>
        <begin position="177"/>
        <end position="206"/>
    </location>
</feature>
<dbReference type="AlphaFoldDB" id="A0A812XI46"/>
<keyword evidence="4" id="KW-1185">Reference proteome</keyword>
<dbReference type="Pfam" id="PF00535">
    <property type="entry name" value="Glycos_transf_2"/>
    <property type="match status" value="1"/>
</dbReference>
<dbReference type="Proteomes" id="UP000649617">
    <property type="component" value="Unassembled WGS sequence"/>
</dbReference>
<sequence>MSDTTRAIYRRSPLHLTRGSWLDVPRTVSATSAEQRADINRAVDLIKGKASNGLSRSSQSRSCSDFALRWQDTLAPSSDLSGVEVLRPKWSFEQGPLFAAKPVGEGFAAPMRACASYDLCDYAMSEWDAIPALGCPRPGLQQHEAGDLDSRICDDGSTDGSEVFLRTLNLELAECSEKRRAPEGSSPSPDARAAAPSLPASEGDEDRAFVRQVPWPGEDAESPTPAALAAKIRTSGHRLVVLNSGGRGQGAAQNACLEAATAPLIGLMDADDRGDPERFGRLLEALREHPDWQGACSAVRIFGAVSEGMERYVQWQNSLLQPEELWENRFVEIPGLHQSGVYPRSLLWDTLKGYRDLPTWPIDIDTWMRLAEAGARIGKVPDELYGWRQHVLQSTRNHGRCGIDRLRNCKAYFMLRSLPAQVRRVEIWSTGHTLSSWSETLQSQIHTLADSEEKELAISEVSLVSWRPKGSRRGGAKRAEGGGGAAARATVKTEAELEQEAEKAPNQGAKRQRQEINLLPSDCTSAPPPLSDDSVARVFVFGSEKLREKARQSIEADQGHAPRWGRLDWPSA</sequence>
<dbReference type="InterPro" id="IPR029044">
    <property type="entry name" value="Nucleotide-diphossugar_trans"/>
</dbReference>
<evidence type="ECO:0000313" key="4">
    <source>
        <dbReference type="Proteomes" id="UP000649617"/>
    </source>
</evidence>
<feature type="domain" description="Glycosyltransferase 2-like" evidence="2">
    <location>
        <begin position="226"/>
        <end position="310"/>
    </location>
</feature>
<proteinExistence type="predicted"/>
<evidence type="ECO:0000313" key="3">
    <source>
        <dbReference type="EMBL" id="CAE7737811.1"/>
    </source>
</evidence>
<dbReference type="SUPFAM" id="SSF53448">
    <property type="entry name" value="Nucleotide-diphospho-sugar transferases"/>
    <property type="match status" value="1"/>
</dbReference>
<accession>A0A812XI46</accession>
<evidence type="ECO:0000259" key="2">
    <source>
        <dbReference type="Pfam" id="PF00535"/>
    </source>
</evidence>
<organism evidence="3 4">
    <name type="scientific">Symbiodinium pilosum</name>
    <name type="common">Dinoflagellate</name>
    <dbReference type="NCBI Taxonomy" id="2952"/>
    <lineage>
        <taxon>Eukaryota</taxon>
        <taxon>Sar</taxon>
        <taxon>Alveolata</taxon>
        <taxon>Dinophyceae</taxon>
        <taxon>Suessiales</taxon>
        <taxon>Symbiodiniaceae</taxon>
        <taxon>Symbiodinium</taxon>
    </lineage>
</organism>
<feature type="compositionally biased region" description="Low complexity" evidence="1">
    <location>
        <begin position="185"/>
        <end position="201"/>
    </location>
</feature>
<protein>
    <submittedName>
        <fullName evidence="3">RckA protein</fullName>
    </submittedName>
</protein>
<dbReference type="EMBL" id="CAJNIZ010046048">
    <property type="protein sequence ID" value="CAE7737811.1"/>
    <property type="molecule type" value="Genomic_DNA"/>
</dbReference>
<reference evidence="3" key="1">
    <citation type="submission" date="2021-02" db="EMBL/GenBank/DDBJ databases">
        <authorList>
            <person name="Dougan E. K."/>
            <person name="Rhodes N."/>
            <person name="Thang M."/>
            <person name="Chan C."/>
        </authorList>
    </citation>
    <scope>NUCLEOTIDE SEQUENCE</scope>
</reference>
<feature type="compositionally biased region" description="Basic and acidic residues" evidence="1">
    <location>
        <begin position="549"/>
        <end position="560"/>
    </location>
</feature>
<gene>
    <name evidence="3" type="primary">rckA</name>
    <name evidence="3" type="ORF">SPIL2461_LOCUS21209</name>
</gene>
<name>A0A812XI46_SYMPI</name>
<feature type="region of interest" description="Disordered" evidence="1">
    <location>
        <begin position="468"/>
        <end position="512"/>
    </location>
</feature>
<feature type="compositionally biased region" description="Basic and acidic residues" evidence="1">
    <location>
        <begin position="491"/>
        <end position="503"/>
    </location>
</feature>
<dbReference type="OrthoDB" id="421718at2759"/>
<comment type="caution">
    <text evidence="3">The sequence shown here is derived from an EMBL/GenBank/DDBJ whole genome shotgun (WGS) entry which is preliminary data.</text>
</comment>
<dbReference type="Gene3D" id="3.90.550.10">
    <property type="entry name" value="Spore Coat Polysaccharide Biosynthesis Protein SpsA, Chain A"/>
    <property type="match status" value="1"/>
</dbReference>
<feature type="region of interest" description="Disordered" evidence="1">
    <location>
        <begin position="549"/>
        <end position="572"/>
    </location>
</feature>
<evidence type="ECO:0000256" key="1">
    <source>
        <dbReference type="SAM" id="MobiDB-lite"/>
    </source>
</evidence>
<dbReference type="InterPro" id="IPR001173">
    <property type="entry name" value="Glyco_trans_2-like"/>
</dbReference>